<evidence type="ECO:0008006" key="3">
    <source>
        <dbReference type="Google" id="ProtNLM"/>
    </source>
</evidence>
<accession>A0A8J2JWC7</accession>
<evidence type="ECO:0000313" key="2">
    <source>
        <dbReference type="Proteomes" id="UP000708208"/>
    </source>
</evidence>
<protein>
    <recommendedName>
        <fullName evidence="3">C2H2-type domain-containing protein</fullName>
    </recommendedName>
</protein>
<name>A0A8J2JWC7_9HEXA</name>
<comment type="caution">
    <text evidence="1">The sequence shown here is derived from an EMBL/GenBank/DDBJ whole genome shotgun (WGS) entry which is preliminary data.</text>
</comment>
<dbReference type="AlphaFoldDB" id="A0A8J2JWC7"/>
<feature type="non-terminal residue" evidence="1">
    <location>
        <position position="26"/>
    </location>
</feature>
<gene>
    <name evidence="1" type="ORF">AFUS01_LOCUS14239</name>
</gene>
<keyword evidence="2" id="KW-1185">Reference proteome</keyword>
<sequence>MTRHVRFKHMAAKYMCDVCGKLFSQK</sequence>
<reference evidence="1" key="1">
    <citation type="submission" date="2021-06" db="EMBL/GenBank/DDBJ databases">
        <authorList>
            <person name="Hodson N. C."/>
            <person name="Mongue J. A."/>
            <person name="Jaron S. K."/>
        </authorList>
    </citation>
    <scope>NUCLEOTIDE SEQUENCE</scope>
</reference>
<dbReference type="EMBL" id="CAJVCH010119624">
    <property type="protein sequence ID" value="CAG7725273.1"/>
    <property type="molecule type" value="Genomic_DNA"/>
</dbReference>
<dbReference type="Proteomes" id="UP000708208">
    <property type="component" value="Unassembled WGS sequence"/>
</dbReference>
<proteinExistence type="predicted"/>
<evidence type="ECO:0000313" key="1">
    <source>
        <dbReference type="EMBL" id="CAG7725273.1"/>
    </source>
</evidence>
<organism evidence="1 2">
    <name type="scientific">Allacma fusca</name>
    <dbReference type="NCBI Taxonomy" id="39272"/>
    <lineage>
        <taxon>Eukaryota</taxon>
        <taxon>Metazoa</taxon>
        <taxon>Ecdysozoa</taxon>
        <taxon>Arthropoda</taxon>
        <taxon>Hexapoda</taxon>
        <taxon>Collembola</taxon>
        <taxon>Symphypleona</taxon>
        <taxon>Sminthuridae</taxon>
        <taxon>Allacma</taxon>
    </lineage>
</organism>